<dbReference type="PANTHER" id="PTHR37423:SF2">
    <property type="entry name" value="MEMBRANE-BOUND LYTIC MUREIN TRANSGLYCOSYLASE C"/>
    <property type="match status" value="1"/>
</dbReference>
<dbReference type="EMBL" id="MBTA01000001">
    <property type="protein sequence ID" value="RKD20174.1"/>
    <property type="molecule type" value="Genomic_DNA"/>
</dbReference>
<dbReference type="InterPro" id="IPR023346">
    <property type="entry name" value="Lysozyme-like_dom_sf"/>
</dbReference>
<dbReference type="Pfam" id="PF01464">
    <property type="entry name" value="SLT"/>
    <property type="match status" value="1"/>
</dbReference>
<feature type="domain" description="LysM" evidence="3">
    <location>
        <begin position="364"/>
        <end position="407"/>
    </location>
</feature>
<dbReference type="InterPro" id="IPR000189">
    <property type="entry name" value="Transglyc_AS"/>
</dbReference>
<comment type="similarity">
    <text evidence="1">Belongs to the transglycosylase Slt family.</text>
</comment>
<keyword evidence="2" id="KW-0732">Signal</keyword>
<proteinExistence type="inferred from homology"/>
<dbReference type="PROSITE" id="PS00922">
    <property type="entry name" value="TRANSGLYCOSYLASE"/>
    <property type="match status" value="1"/>
</dbReference>
<dbReference type="Pfam" id="PF01476">
    <property type="entry name" value="LysM"/>
    <property type="match status" value="1"/>
</dbReference>
<evidence type="ECO:0000313" key="5">
    <source>
        <dbReference type="Proteomes" id="UP000283433"/>
    </source>
</evidence>
<gene>
    <name evidence="4" type="ORF">BCY91_00685</name>
</gene>
<dbReference type="SMART" id="SM00257">
    <property type="entry name" value="LysM"/>
    <property type="match status" value="1"/>
</dbReference>
<comment type="caution">
    <text evidence="4">The sequence shown here is derived from an EMBL/GenBank/DDBJ whole genome shotgun (WGS) entry which is preliminary data.</text>
</comment>
<evidence type="ECO:0000256" key="2">
    <source>
        <dbReference type="SAM" id="SignalP"/>
    </source>
</evidence>
<dbReference type="PANTHER" id="PTHR37423">
    <property type="entry name" value="SOLUBLE LYTIC MUREIN TRANSGLYCOSYLASE-RELATED"/>
    <property type="match status" value="1"/>
</dbReference>
<evidence type="ECO:0000313" key="4">
    <source>
        <dbReference type="EMBL" id="RKD20174.1"/>
    </source>
</evidence>
<evidence type="ECO:0000256" key="1">
    <source>
        <dbReference type="ARBA" id="ARBA00007734"/>
    </source>
</evidence>
<sequence>MIKTSKFFALLCSIVFAQLICTAATHRDSVQTGRLTLKEFRAIKKLVNADTSLVPAQANLQLEVLKYKPNLIYKYRLDSIQTPISLDYNPYVQTYIDIFLDKRKEEMAQMLSLGKYYFPVFEKALNAYDIPTEFKYLPVIESSMNPLAVSRVGATGLWQFMYTTARMYDLEINSYVDERRDPMAASYAAARYLRDAFNELGDWLLALASYNCGRGNVARAIARAGGSRNFWDIQPYLPNETKNYVPAFIAAVYVMNYYPRHPEIVFKDEAPLRTDSISVNKYISFDKIAGALNMSVGDLKSLNPVYKKNIINGTASEPKSLVIPKLKHSDYASFFDAVNDDEESGLKILPASETAGQHTYTTSNVHVVKKGETLNAIAEKYRVEVQDIKVWNNLKGYTIGIGQKLLIKKRS</sequence>
<dbReference type="GO" id="GO:0000270">
    <property type="term" value="P:peptidoglycan metabolic process"/>
    <property type="evidence" value="ECO:0007669"/>
    <property type="project" value="InterPro"/>
</dbReference>
<dbReference type="CDD" id="cd00118">
    <property type="entry name" value="LysM"/>
    <property type="match status" value="1"/>
</dbReference>
<organism evidence="4 5">
    <name type="scientific">Pelobium manganitolerans</name>
    <dbReference type="NCBI Taxonomy" id="1842495"/>
    <lineage>
        <taxon>Bacteria</taxon>
        <taxon>Pseudomonadati</taxon>
        <taxon>Bacteroidota</taxon>
        <taxon>Sphingobacteriia</taxon>
        <taxon>Sphingobacteriales</taxon>
        <taxon>Sphingobacteriaceae</taxon>
        <taxon>Pelobium</taxon>
    </lineage>
</organism>
<evidence type="ECO:0000259" key="3">
    <source>
        <dbReference type="PROSITE" id="PS51782"/>
    </source>
</evidence>
<dbReference type="InterPro" id="IPR008258">
    <property type="entry name" value="Transglycosylase_SLT_dom_1"/>
</dbReference>
<protein>
    <submittedName>
        <fullName evidence="4">Lytic transglycosylase</fullName>
    </submittedName>
</protein>
<dbReference type="Gene3D" id="3.10.350.10">
    <property type="entry name" value="LysM domain"/>
    <property type="match status" value="1"/>
</dbReference>
<dbReference type="InterPro" id="IPR018392">
    <property type="entry name" value="LysM"/>
</dbReference>
<dbReference type="SUPFAM" id="SSF54106">
    <property type="entry name" value="LysM domain"/>
    <property type="match status" value="1"/>
</dbReference>
<dbReference type="GO" id="GO:0008933">
    <property type="term" value="F:peptidoglycan lytic transglycosylase activity"/>
    <property type="evidence" value="ECO:0007669"/>
    <property type="project" value="InterPro"/>
</dbReference>
<dbReference type="RefSeq" id="WP_120180088.1">
    <property type="nucleotide sequence ID" value="NZ_MBTA01000001.1"/>
</dbReference>
<dbReference type="Gene3D" id="1.10.530.10">
    <property type="match status" value="1"/>
</dbReference>
<dbReference type="Proteomes" id="UP000283433">
    <property type="component" value="Unassembled WGS sequence"/>
</dbReference>
<dbReference type="AlphaFoldDB" id="A0A419SBG9"/>
<keyword evidence="5" id="KW-1185">Reference proteome</keyword>
<dbReference type="InterPro" id="IPR036779">
    <property type="entry name" value="LysM_dom_sf"/>
</dbReference>
<dbReference type="GO" id="GO:0016020">
    <property type="term" value="C:membrane"/>
    <property type="evidence" value="ECO:0007669"/>
    <property type="project" value="InterPro"/>
</dbReference>
<dbReference type="PROSITE" id="PS51782">
    <property type="entry name" value="LYSM"/>
    <property type="match status" value="1"/>
</dbReference>
<dbReference type="CDD" id="cd16894">
    <property type="entry name" value="MltD-like"/>
    <property type="match status" value="1"/>
</dbReference>
<feature type="chain" id="PRO_5019429069" evidence="2">
    <location>
        <begin position="18"/>
        <end position="411"/>
    </location>
</feature>
<accession>A0A419SBG9</accession>
<dbReference type="SUPFAM" id="SSF53955">
    <property type="entry name" value="Lysozyme-like"/>
    <property type="match status" value="1"/>
</dbReference>
<reference evidence="4 5" key="1">
    <citation type="submission" date="2016-07" db="EMBL/GenBank/DDBJ databases">
        <title>Genome of Pelobium manganitolerans.</title>
        <authorList>
            <person name="Wu S."/>
            <person name="Wang G."/>
        </authorList>
    </citation>
    <scope>NUCLEOTIDE SEQUENCE [LARGE SCALE GENOMIC DNA]</scope>
    <source>
        <strain evidence="4 5">YS-25</strain>
    </source>
</reference>
<dbReference type="OrthoDB" id="9815002at2"/>
<feature type="signal peptide" evidence="2">
    <location>
        <begin position="1"/>
        <end position="17"/>
    </location>
</feature>
<name>A0A419SBG9_9SPHI</name>